<feature type="region of interest" description="Disordered" evidence="1">
    <location>
        <begin position="87"/>
        <end position="113"/>
    </location>
</feature>
<dbReference type="SUPFAM" id="SSF143422">
    <property type="entry name" value="Transposase IS200-like"/>
    <property type="match status" value="1"/>
</dbReference>
<dbReference type="Proteomes" id="UP000588112">
    <property type="component" value="Unassembled WGS sequence"/>
</dbReference>
<dbReference type="PANTHER" id="PTHR33360">
    <property type="entry name" value="TRANSPOSASE FOR INSERTION SEQUENCE ELEMENT IS200"/>
    <property type="match status" value="1"/>
</dbReference>
<dbReference type="PANTHER" id="PTHR33360:SF2">
    <property type="entry name" value="TRANSPOSASE FOR INSERTION SEQUENCE ELEMENT IS200"/>
    <property type="match status" value="1"/>
</dbReference>
<dbReference type="GO" id="GO:0003677">
    <property type="term" value="F:DNA binding"/>
    <property type="evidence" value="ECO:0007669"/>
    <property type="project" value="InterPro"/>
</dbReference>
<keyword evidence="4" id="KW-1185">Reference proteome</keyword>
<feature type="domain" description="Transposase IS200-like" evidence="2">
    <location>
        <begin position="14"/>
        <end position="135"/>
    </location>
</feature>
<name>A0A7W8YZJ1_9ACTN</name>
<dbReference type="InterPro" id="IPR002686">
    <property type="entry name" value="Transposase_17"/>
</dbReference>
<dbReference type="NCBIfam" id="NF033573">
    <property type="entry name" value="transpos_IS200"/>
    <property type="match status" value="1"/>
</dbReference>
<reference evidence="3 4" key="1">
    <citation type="submission" date="2020-08" db="EMBL/GenBank/DDBJ databases">
        <title>Sequencing the genomes of 1000 actinobacteria strains.</title>
        <authorList>
            <person name="Klenk H.-P."/>
        </authorList>
    </citation>
    <scope>NUCLEOTIDE SEQUENCE [LARGE SCALE GENOMIC DNA]</scope>
    <source>
        <strain evidence="3 4">DSM 45790</strain>
    </source>
</reference>
<dbReference type="InterPro" id="IPR036515">
    <property type="entry name" value="Transposase_17_sf"/>
</dbReference>
<evidence type="ECO:0000313" key="4">
    <source>
        <dbReference type="Proteomes" id="UP000588112"/>
    </source>
</evidence>
<comment type="caution">
    <text evidence="3">The sequence shown here is derived from an EMBL/GenBank/DDBJ whole genome shotgun (WGS) entry which is preliminary data.</text>
</comment>
<dbReference type="Gene3D" id="3.30.70.1290">
    <property type="entry name" value="Transposase IS200-like"/>
    <property type="match status" value="1"/>
</dbReference>
<protein>
    <submittedName>
        <fullName evidence="3">REP element-mobilizing transposase RayT</fullName>
    </submittedName>
</protein>
<evidence type="ECO:0000313" key="3">
    <source>
        <dbReference type="EMBL" id="MBB5624694.1"/>
    </source>
</evidence>
<dbReference type="Pfam" id="PF01797">
    <property type="entry name" value="Y1_Tnp"/>
    <property type="match status" value="1"/>
</dbReference>
<evidence type="ECO:0000259" key="2">
    <source>
        <dbReference type="SMART" id="SM01321"/>
    </source>
</evidence>
<dbReference type="GO" id="GO:0004803">
    <property type="term" value="F:transposase activity"/>
    <property type="evidence" value="ECO:0007669"/>
    <property type="project" value="InterPro"/>
</dbReference>
<sequence length="190" mass="20858">MAEYGNIRTGRNCGFVLHARLVVVTKFRHPVCTGPHLERMEQIMRCADFETKPAEFNGGADHVHLLANLPPKVAVCKLVNSLKGVSSRRSRQEFPNRPATTPRRPSRGRVLTSPGRWAVRRSASCASTSSSRTARSEPGGRLIALAAIRLSLPCSAERPPHLRPEHQSTADDFGSAAYQVSPVMSSYAWT</sequence>
<accession>A0A7W8YZJ1</accession>
<dbReference type="SMART" id="SM01321">
    <property type="entry name" value="Y1_Tnp"/>
    <property type="match status" value="1"/>
</dbReference>
<dbReference type="EMBL" id="JACHBR010000001">
    <property type="protein sequence ID" value="MBB5624694.1"/>
    <property type="molecule type" value="Genomic_DNA"/>
</dbReference>
<gene>
    <name evidence="3" type="ORF">BJ981_000393</name>
</gene>
<proteinExistence type="predicted"/>
<dbReference type="AlphaFoldDB" id="A0A7W8YZJ1"/>
<organism evidence="3 4">
    <name type="scientific">Sphaerisporangium krabiense</name>
    <dbReference type="NCBI Taxonomy" id="763782"/>
    <lineage>
        <taxon>Bacteria</taxon>
        <taxon>Bacillati</taxon>
        <taxon>Actinomycetota</taxon>
        <taxon>Actinomycetes</taxon>
        <taxon>Streptosporangiales</taxon>
        <taxon>Streptosporangiaceae</taxon>
        <taxon>Sphaerisporangium</taxon>
    </lineage>
</organism>
<evidence type="ECO:0000256" key="1">
    <source>
        <dbReference type="SAM" id="MobiDB-lite"/>
    </source>
</evidence>
<dbReference type="GO" id="GO:0006313">
    <property type="term" value="P:DNA transposition"/>
    <property type="evidence" value="ECO:0007669"/>
    <property type="project" value="InterPro"/>
</dbReference>